<sequence length="215" mass="24349">METRRLKRDVEALLGEYIGRRLRENNFDPMGKGSSTVLDELAHYDLAINVALWWLDKDDEQDLMETDLRGLGSPGDDQYPNRLEREAMILSSFAGMLLNKLPVKEILSLYSSKPSASYFHQHTKSAIVHPFSLSYHPFAMLHSFKAVDHSKRHTKKLKRWSSQHRKAGDTVDSVGCETVQSCSSSSHSTFTASGNSLKEQMEHDEGSQESLHSPR</sequence>
<gene>
    <name evidence="3" type="primary">c9h2orf80</name>
</gene>
<dbReference type="Pfam" id="PF17718">
    <property type="entry name" value="DUF5563"/>
    <property type="match status" value="1"/>
</dbReference>
<organism evidence="2 3">
    <name type="scientific">Chanos chanos</name>
    <name type="common">Milkfish</name>
    <name type="synonym">Mugil chanos</name>
    <dbReference type="NCBI Taxonomy" id="29144"/>
    <lineage>
        <taxon>Eukaryota</taxon>
        <taxon>Metazoa</taxon>
        <taxon>Chordata</taxon>
        <taxon>Craniata</taxon>
        <taxon>Vertebrata</taxon>
        <taxon>Euteleostomi</taxon>
        <taxon>Actinopterygii</taxon>
        <taxon>Neopterygii</taxon>
        <taxon>Teleostei</taxon>
        <taxon>Ostariophysi</taxon>
        <taxon>Gonorynchiformes</taxon>
        <taxon>Chanidae</taxon>
        <taxon>Chanos</taxon>
    </lineage>
</organism>
<dbReference type="GeneID" id="115823521"/>
<accession>A0A6J2WGM5</accession>
<dbReference type="AlphaFoldDB" id="A0A6J2WGM5"/>
<dbReference type="Proteomes" id="UP000504632">
    <property type="component" value="Chromosome 10"/>
</dbReference>
<feature type="region of interest" description="Disordered" evidence="1">
    <location>
        <begin position="182"/>
        <end position="215"/>
    </location>
</feature>
<keyword evidence="2" id="KW-1185">Reference proteome</keyword>
<name>A0A6J2WGM5_CHACN</name>
<dbReference type="InterPro" id="IPR038776">
    <property type="entry name" value="C2orf80"/>
</dbReference>
<feature type="compositionally biased region" description="Low complexity" evidence="1">
    <location>
        <begin position="182"/>
        <end position="196"/>
    </location>
</feature>
<evidence type="ECO:0000313" key="2">
    <source>
        <dbReference type="Proteomes" id="UP000504632"/>
    </source>
</evidence>
<reference evidence="3" key="1">
    <citation type="submission" date="2025-08" db="UniProtKB">
        <authorList>
            <consortium name="RefSeq"/>
        </authorList>
    </citation>
    <scope>IDENTIFICATION</scope>
</reference>
<dbReference type="PANTHER" id="PTHR36296:SF1">
    <property type="entry name" value="CHROMOSOME 2 OPEN READING FRAME 80"/>
    <property type="match status" value="1"/>
</dbReference>
<protein>
    <submittedName>
        <fullName evidence="3">Uncharacterized protein C2orf80</fullName>
    </submittedName>
</protein>
<dbReference type="OrthoDB" id="9905607at2759"/>
<dbReference type="InParanoid" id="A0A6J2WGM5"/>
<dbReference type="CTD" id="110439180"/>
<evidence type="ECO:0000313" key="3">
    <source>
        <dbReference type="RefSeq" id="XP_030643439.1"/>
    </source>
</evidence>
<proteinExistence type="predicted"/>
<dbReference type="RefSeq" id="XP_030643439.1">
    <property type="nucleotide sequence ID" value="XM_030787579.1"/>
</dbReference>
<evidence type="ECO:0000256" key="1">
    <source>
        <dbReference type="SAM" id="MobiDB-lite"/>
    </source>
</evidence>
<dbReference type="PANTHER" id="PTHR36296">
    <property type="entry name" value="GAMMA-CRYSTALLIN A"/>
    <property type="match status" value="1"/>
</dbReference>